<feature type="compositionally biased region" description="Basic and acidic residues" evidence="1">
    <location>
        <begin position="51"/>
        <end position="83"/>
    </location>
</feature>
<dbReference type="GO" id="GO:0003723">
    <property type="term" value="F:RNA binding"/>
    <property type="evidence" value="ECO:0007669"/>
    <property type="project" value="InterPro"/>
</dbReference>
<evidence type="ECO:0000259" key="2">
    <source>
        <dbReference type="SMART" id="SM01233"/>
    </source>
</evidence>
<accession>A0A7M7PIZ1</accession>
<dbReference type="InterPro" id="IPR039764">
    <property type="entry name" value="HABP4/SERBP1-like"/>
</dbReference>
<feature type="region of interest" description="Disordered" evidence="1">
    <location>
        <begin position="15"/>
        <end position="260"/>
    </location>
</feature>
<name>A0A7M7PIZ1_STRPU</name>
<feature type="compositionally biased region" description="Acidic residues" evidence="1">
    <location>
        <begin position="420"/>
        <end position="430"/>
    </location>
</feature>
<evidence type="ECO:0000313" key="3">
    <source>
        <dbReference type="EnsemblMetazoa" id="XP_030851476"/>
    </source>
</evidence>
<dbReference type="PANTHER" id="PTHR12299:SF17">
    <property type="entry name" value="AT19571P-RELATED"/>
    <property type="match status" value="1"/>
</dbReference>
<dbReference type="AlphaFoldDB" id="A0A7M7PIZ1"/>
<feature type="compositionally biased region" description="Basic and acidic residues" evidence="1">
    <location>
        <begin position="189"/>
        <end position="206"/>
    </location>
</feature>
<evidence type="ECO:0000313" key="4">
    <source>
        <dbReference type="Proteomes" id="UP000007110"/>
    </source>
</evidence>
<keyword evidence="4" id="KW-1185">Reference proteome</keyword>
<dbReference type="RefSeq" id="XP_030851476.1">
    <property type="nucleotide sequence ID" value="XM_030995616.1"/>
</dbReference>
<reference evidence="4" key="1">
    <citation type="submission" date="2015-02" db="EMBL/GenBank/DDBJ databases">
        <title>Genome sequencing for Strongylocentrotus purpuratus.</title>
        <authorList>
            <person name="Murali S."/>
            <person name="Liu Y."/>
            <person name="Vee V."/>
            <person name="English A."/>
            <person name="Wang M."/>
            <person name="Skinner E."/>
            <person name="Han Y."/>
            <person name="Muzny D.M."/>
            <person name="Worley K.C."/>
            <person name="Gibbs R.A."/>
        </authorList>
    </citation>
    <scope>NUCLEOTIDE SEQUENCE</scope>
</reference>
<feature type="region of interest" description="Disordered" evidence="1">
    <location>
        <begin position="279"/>
        <end position="430"/>
    </location>
</feature>
<dbReference type="GeneID" id="592065"/>
<dbReference type="PANTHER" id="PTHR12299">
    <property type="entry name" value="HYALURONIC ACID-BINDING PROTEIN 4"/>
    <property type="match status" value="1"/>
</dbReference>
<reference evidence="3" key="2">
    <citation type="submission" date="2021-01" db="UniProtKB">
        <authorList>
            <consortium name="EnsemblMetazoa"/>
        </authorList>
    </citation>
    <scope>IDENTIFICATION</scope>
</reference>
<feature type="compositionally biased region" description="Acidic residues" evidence="1">
    <location>
        <begin position="241"/>
        <end position="253"/>
    </location>
</feature>
<dbReference type="Pfam" id="PF04774">
    <property type="entry name" value="HABP4_PAI-RBP1"/>
    <property type="match status" value="1"/>
</dbReference>
<dbReference type="InterPro" id="IPR006861">
    <property type="entry name" value="HABP4_PAIRBP1-bd"/>
</dbReference>
<protein>
    <recommendedName>
        <fullName evidence="2">Hyaluronan/mRNA-binding protein domain-containing protein</fullName>
    </recommendedName>
</protein>
<evidence type="ECO:0000256" key="1">
    <source>
        <dbReference type="SAM" id="MobiDB-lite"/>
    </source>
</evidence>
<organism evidence="3 4">
    <name type="scientific">Strongylocentrotus purpuratus</name>
    <name type="common">Purple sea urchin</name>
    <dbReference type="NCBI Taxonomy" id="7668"/>
    <lineage>
        <taxon>Eukaryota</taxon>
        <taxon>Metazoa</taxon>
        <taxon>Echinodermata</taxon>
        <taxon>Eleutherozoa</taxon>
        <taxon>Echinozoa</taxon>
        <taxon>Echinoidea</taxon>
        <taxon>Euechinoidea</taxon>
        <taxon>Echinacea</taxon>
        <taxon>Camarodonta</taxon>
        <taxon>Echinidea</taxon>
        <taxon>Strongylocentrotidae</taxon>
        <taxon>Strongylocentrotus</taxon>
    </lineage>
</organism>
<feature type="compositionally biased region" description="Basic and acidic residues" evidence="1">
    <location>
        <begin position="354"/>
        <end position="385"/>
    </location>
</feature>
<sequence>MEVVYSIGVSNRFLLDMDTVSDPQDIFVEKEQRMKEKKEKSSKPKQPKPIKKAEPVKKAPEPEQKSRKEDSRPERSDRPDGGRRGGGRGGRGGNQDRPNSNYRRNNNRRSGEGQDGQLENQENQAPSEFRSSGGSRPPREYQGDRPPRGDYQGDNQGDRAYRGGGRGRGRGGPRGGRGGFGGRGGSSEYRGKREFDRHSGSDKRDLNTSNTSEEPTNPEYIQPVDGEQTENAPKKTPKEGEENEAALEDGEDKEPEKDEMTLDEYKAMVNKERVKTQFKIRQAGEGEDNSQWKPTYVLKKETTKDDADKHGEVNPKEHNTKPDAAGLINFTFADQPGSGRGRGARRGRGAGGRGGERGGEGRMERDGERRGERGGERDGDRRGDRGGAGGRGRGGDRMPRGAPRGGRGGRYRDDSAIAVDNEEEFPSLSK</sequence>
<proteinExistence type="predicted"/>
<feature type="compositionally biased region" description="Basic and acidic residues" evidence="1">
    <location>
        <begin position="298"/>
        <end position="321"/>
    </location>
</feature>
<feature type="compositionally biased region" description="Polar residues" evidence="1">
    <location>
        <begin position="117"/>
        <end position="134"/>
    </location>
</feature>
<feature type="compositionally biased region" description="Basic and acidic residues" evidence="1">
    <location>
        <begin position="27"/>
        <end position="42"/>
    </location>
</feature>
<dbReference type="Proteomes" id="UP000007110">
    <property type="component" value="Unassembled WGS sequence"/>
</dbReference>
<dbReference type="SMART" id="SM01233">
    <property type="entry name" value="HABP4_PAI-RBP1"/>
    <property type="match status" value="1"/>
</dbReference>
<dbReference type="EnsemblMetazoa" id="XM_030995616">
    <property type="protein sequence ID" value="XP_030851476"/>
    <property type="gene ID" value="LOC592065"/>
</dbReference>
<feature type="compositionally biased region" description="Gly residues" evidence="1">
    <location>
        <begin position="172"/>
        <end position="185"/>
    </location>
</feature>
<feature type="compositionally biased region" description="Basic and acidic residues" evidence="1">
    <location>
        <begin position="137"/>
        <end position="148"/>
    </location>
</feature>
<feature type="domain" description="Hyaluronan/mRNA-binding protein" evidence="2">
    <location>
        <begin position="191"/>
        <end position="286"/>
    </location>
</feature>